<keyword evidence="15" id="KW-1185">Reference proteome</keyword>
<evidence type="ECO:0000256" key="6">
    <source>
        <dbReference type="ARBA" id="ARBA00023015"/>
    </source>
</evidence>
<evidence type="ECO:0000256" key="2">
    <source>
        <dbReference type="ARBA" id="ARBA00022553"/>
    </source>
</evidence>
<sequence length="232" mass="26540">AVGGEEEADGYETDHQDYCEVCQQGGEIILCDTCPRAFHLVCLDPELEKAPEGKWSCPLCEKEGIQWEAKDEEEEEEEEYEEEEVELGGEREEEDDHMEYCRVCKDGGELLCCDTCPSSYHIHCLNPPLPQIPNGEWLCPRCTCPLLKGRVQKILHWRWGEPPLPVPVPRPPDANPEESPPKPLQGRPEREFFVKWAGLSYWHCSWVTELQVGHSLVILFSTFSGPMLKLFI</sequence>
<feature type="domain" description="Chromo" evidence="12">
    <location>
        <begin position="178"/>
        <end position="232"/>
    </location>
</feature>
<dbReference type="OMA" id="KERFPRW"/>
<dbReference type="InterPro" id="IPR019786">
    <property type="entry name" value="Zinc_finger_PHD-type_CS"/>
</dbReference>
<dbReference type="Gene3D" id="2.40.50.40">
    <property type="match status" value="1"/>
</dbReference>
<dbReference type="SMART" id="SM00298">
    <property type="entry name" value="CHROMO"/>
    <property type="match status" value="1"/>
</dbReference>
<feature type="compositionally biased region" description="Acidic residues" evidence="11">
    <location>
        <begin position="70"/>
        <end position="92"/>
    </location>
</feature>
<keyword evidence="9" id="KW-0539">Nucleus</keyword>
<dbReference type="SUPFAM" id="SSF57903">
    <property type="entry name" value="FYVE/PHD zinc finger"/>
    <property type="match status" value="2"/>
</dbReference>
<dbReference type="InterPro" id="IPR019787">
    <property type="entry name" value="Znf_PHD-finger"/>
</dbReference>
<evidence type="ECO:0000256" key="7">
    <source>
        <dbReference type="ARBA" id="ARBA00023125"/>
    </source>
</evidence>
<evidence type="ECO:0000259" key="13">
    <source>
        <dbReference type="PROSITE" id="PS50016"/>
    </source>
</evidence>
<dbReference type="PROSITE" id="PS50013">
    <property type="entry name" value="CHROMO_2"/>
    <property type="match status" value="1"/>
</dbReference>
<dbReference type="EMBL" id="BFAA01046432">
    <property type="protein sequence ID" value="GCB83507.1"/>
    <property type="molecule type" value="Genomic_DNA"/>
</dbReference>
<dbReference type="PANTHER" id="PTHR24102:SF28">
    <property type="entry name" value="PHD-TYPE DOMAIN-CONTAINING PROTEIN"/>
    <property type="match status" value="1"/>
</dbReference>
<gene>
    <name evidence="14" type="ORF">scyTo_0024432</name>
</gene>
<dbReference type="GO" id="GO:0003677">
    <property type="term" value="F:DNA binding"/>
    <property type="evidence" value="ECO:0007669"/>
    <property type="project" value="UniProtKB-KW"/>
</dbReference>
<feature type="region of interest" description="Disordered" evidence="11">
    <location>
        <begin position="166"/>
        <end position="186"/>
    </location>
</feature>
<dbReference type="InterPro" id="IPR013083">
    <property type="entry name" value="Znf_RING/FYVE/PHD"/>
</dbReference>
<evidence type="ECO:0000256" key="1">
    <source>
        <dbReference type="ARBA" id="ARBA00004123"/>
    </source>
</evidence>
<evidence type="ECO:0000256" key="8">
    <source>
        <dbReference type="ARBA" id="ARBA00023163"/>
    </source>
</evidence>
<dbReference type="PROSITE" id="PS00598">
    <property type="entry name" value="CHROMO_1"/>
    <property type="match status" value="1"/>
</dbReference>
<dbReference type="InterPro" id="IPR023779">
    <property type="entry name" value="Chromodomain_CS"/>
</dbReference>
<accession>A0A401QDW5</accession>
<protein>
    <recommendedName>
        <fullName evidence="16">PHD-type domain-containing protein</fullName>
    </recommendedName>
</protein>
<dbReference type="CDD" id="cd15531">
    <property type="entry name" value="PHD1_CHD_II"/>
    <property type="match status" value="1"/>
</dbReference>
<evidence type="ECO:0000256" key="10">
    <source>
        <dbReference type="PROSITE-ProRule" id="PRU00146"/>
    </source>
</evidence>
<keyword evidence="4 10" id="KW-0863">Zinc-finger</keyword>
<feature type="domain" description="PHD-type" evidence="13">
    <location>
        <begin position="16"/>
        <end position="63"/>
    </location>
</feature>
<dbReference type="AlphaFoldDB" id="A0A401QDW5"/>
<feature type="domain" description="PHD-type" evidence="13">
    <location>
        <begin position="98"/>
        <end position="145"/>
    </location>
</feature>
<evidence type="ECO:0000256" key="9">
    <source>
        <dbReference type="ARBA" id="ARBA00023242"/>
    </source>
</evidence>
<dbReference type="PANTHER" id="PTHR24102">
    <property type="entry name" value="PHD FINGER PROTEIN"/>
    <property type="match status" value="1"/>
</dbReference>
<dbReference type="InterPro" id="IPR011011">
    <property type="entry name" value="Znf_FYVE_PHD"/>
</dbReference>
<dbReference type="InterPro" id="IPR016197">
    <property type="entry name" value="Chromo-like_dom_sf"/>
</dbReference>
<name>A0A401QDW5_SCYTO</name>
<reference evidence="14 15" key="1">
    <citation type="journal article" date="2018" name="Nat. Ecol. Evol.">
        <title>Shark genomes provide insights into elasmobranch evolution and the origin of vertebrates.</title>
        <authorList>
            <person name="Hara Y"/>
            <person name="Yamaguchi K"/>
            <person name="Onimaru K"/>
            <person name="Kadota M"/>
            <person name="Koyanagi M"/>
            <person name="Keeley SD"/>
            <person name="Tatsumi K"/>
            <person name="Tanaka K"/>
            <person name="Motone F"/>
            <person name="Kageyama Y"/>
            <person name="Nozu R"/>
            <person name="Adachi N"/>
            <person name="Nishimura O"/>
            <person name="Nakagawa R"/>
            <person name="Tanegashima C"/>
            <person name="Kiyatake I"/>
            <person name="Matsumoto R"/>
            <person name="Murakumo K"/>
            <person name="Nishida K"/>
            <person name="Terakita A"/>
            <person name="Kuratani S"/>
            <person name="Sato K"/>
            <person name="Hyodo S Kuraku.S."/>
        </authorList>
    </citation>
    <scope>NUCLEOTIDE SEQUENCE [LARGE SCALE GENOMIC DNA]</scope>
</reference>
<dbReference type="SMART" id="SM00249">
    <property type="entry name" value="PHD"/>
    <property type="match status" value="2"/>
</dbReference>
<evidence type="ECO:0000256" key="5">
    <source>
        <dbReference type="ARBA" id="ARBA00022833"/>
    </source>
</evidence>
<evidence type="ECO:0000313" key="14">
    <source>
        <dbReference type="EMBL" id="GCB83507.1"/>
    </source>
</evidence>
<evidence type="ECO:0008006" key="16">
    <source>
        <dbReference type="Google" id="ProtNLM"/>
    </source>
</evidence>
<keyword evidence="7" id="KW-0238">DNA-binding</keyword>
<dbReference type="OrthoDB" id="5857104at2759"/>
<dbReference type="SMART" id="SM00184">
    <property type="entry name" value="RING"/>
    <property type="match status" value="2"/>
</dbReference>
<keyword evidence="5" id="KW-0862">Zinc</keyword>
<dbReference type="PROSITE" id="PS01359">
    <property type="entry name" value="ZF_PHD_1"/>
    <property type="match status" value="2"/>
</dbReference>
<dbReference type="GO" id="GO:0005634">
    <property type="term" value="C:nucleus"/>
    <property type="evidence" value="ECO:0007669"/>
    <property type="project" value="UniProtKB-SubCell"/>
</dbReference>
<dbReference type="FunFam" id="3.30.40.10:FF:000011">
    <property type="entry name" value="chromodomain-helicase-DNA-binding protein 4 isoform X1"/>
    <property type="match status" value="1"/>
</dbReference>
<organism evidence="14 15">
    <name type="scientific">Scyliorhinus torazame</name>
    <name type="common">Cloudy catshark</name>
    <name type="synonym">Catulus torazame</name>
    <dbReference type="NCBI Taxonomy" id="75743"/>
    <lineage>
        <taxon>Eukaryota</taxon>
        <taxon>Metazoa</taxon>
        <taxon>Chordata</taxon>
        <taxon>Craniata</taxon>
        <taxon>Vertebrata</taxon>
        <taxon>Chondrichthyes</taxon>
        <taxon>Elasmobranchii</taxon>
        <taxon>Galeomorphii</taxon>
        <taxon>Galeoidea</taxon>
        <taxon>Carcharhiniformes</taxon>
        <taxon>Scyliorhinidae</taxon>
        <taxon>Scyliorhinus</taxon>
    </lineage>
</organism>
<comment type="subcellular location">
    <subcellularLocation>
        <location evidence="1">Nucleus</location>
    </subcellularLocation>
</comment>
<dbReference type="InterPro" id="IPR001965">
    <property type="entry name" value="Znf_PHD"/>
</dbReference>
<proteinExistence type="predicted"/>
<dbReference type="Pfam" id="PF00628">
    <property type="entry name" value="PHD"/>
    <property type="match status" value="2"/>
</dbReference>
<dbReference type="SUPFAM" id="SSF54160">
    <property type="entry name" value="Chromo domain-like"/>
    <property type="match status" value="1"/>
</dbReference>
<evidence type="ECO:0000256" key="3">
    <source>
        <dbReference type="ARBA" id="ARBA00022723"/>
    </source>
</evidence>
<keyword evidence="2" id="KW-0597">Phosphoprotein</keyword>
<dbReference type="Proteomes" id="UP000288216">
    <property type="component" value="Unassembled WGS sequence"/>
</dbReference>
<comment type="caution">
    <text evidence="14">The sequence shown here is derived from an EMBL/GenBank/DDBJ whole genome shotgun (WGS) entry which is preliminary data.</text>
</comment>
<evidence type="ECO:0000256" key="4">
    <source>
        <dbReference type="ARBA" id="ARBA00022771"/>
    </source>
</evidence>
<feature type="non-terminal residue" evidence="14">
    <location>
        <position position="1"/>
    </location>
</feature>
<dbReference type="Gene3D" id="3.30.40.10">
    <property type="entry name" value="Zinc/RING finger domain, C3HC4 (zinc finger)"/>
    <property type="match status" value="2"/>
</dbReference>
<dbReference type="CDD" id="cd15532">
    <property type="entry name" value="PHD2_CHD_II"/>
    <property type="match status" value="1"/>
</dbReference>
<dbReference type="GO" id="GO:0008270">
    <property type="term" value="F:zinc ion binding"/>
    <property type="evidence" value="ECO:0007669"/>
    <property type="project" value="UniProtKB-KW"/>
</dbReference>
<dbReference type="STRING" id="75743.A0A401QDW5"/>
<keyword evidence="3" id="KW-0479">Metal-binding</keyword>
<keyword evidence="6" id="KW-0805">Transcription regulation</keyword>
<dbReference type="InterPro" id="IPR001841">
    <property type="entry name" value="Znf_RING"/>
</dbReference>
<dbReference type="InterPro" id="IPR000953">
    <property type="entry name" value="Chromo/chromo_shadow_dom"/>
</dbReference>
<evidence type="ECO:0000259" key="12">
    <source>
        <dbReference type="PROSITE" id="PS50013"/>
    </source>
</evidence>
<dbReference type="PROSITE" id="PS50016">
    <property type="entry name" value="ZF_PHD_2"/>
    <property type="match status" value="2"/>
</dbReference>
<evidence type="ECO:0000256" key="11">
    <source>
        <dbReference type="SAM" id="MobiDB-lite"/>
    </source>
</evidence>
<feature type="region of interest" description="Disordered" evidence="11">
    <location>
        <begin position="68"/>
        <end position="92"/>
    </location>
</feature>
<evidence type="ECO:0000313" key="15">
    <source>
        <dbReference type="Proteomes" id="UP000288216"/>
    </source>
</evidence>
<dbReference type="FunFam" id="3.30.40.10:FF:000001">
    <property type="entry name" value="chromodomain-helicase-DNA-binding protein 3 isoform X1"/>
    <property type="match status" value="1"/>
</dbReference>
<keyword evidence="8" id="KW-0804">Transcription</keyword>